<name>A0A9J6PN45_9GAMM</name>
<keyword evidence="13 19" id="KW-0676">Redox-active center</keyword>
<dbReference type="Proteomes" id="UP001064262">
    <property type="component" value="Unassembled WGS sequence"/>
</dbReference>
<dbReference type="AlphaFoldDB" id="A0A9J6PN45"/>
<keyword evidence="9" id="KW-0007">Acetylation</keyword>
<comment type="similarity">
    <text evidence="2 19">Belongs to the class-I pyridine nucleotide-disulfide oxidoreductase family.</text>
</comment>
<keyword evidence="7 19" id="KW-0285">Flavoprotein</keyword>
<dbReference type="Pfam" id="PF07992">
    <property type="entry name" value="Pyr_redox_2"/>
    <property type="match status" value="1"/>
</dbReference>
<comment type="miscellaneous">
    <text evidence="19">The active site is a redox-active disulfide bond.</text>
</comment>
<dbReference type="GO" id="GO:0004148">
    <property type="term" value="F:dihydrolipoyl dehydrogenase (NADH) activity"/>
    <property type="evidence" value="ECO:0007669"/>
    <property type="project" value="UniProtKB-EC"/>
</dbReference>
<dbReference type="Gene3D" id="3.50.50.60">
    <property type="entry name" value="FAD/NAD(P)-binding domain"/>
    <property type="match status" value="2"/>
</dbReference>
<keyword evidence="10 19" id="KW-0560">Oxidoreductase</keyword>
<dbReference type="InterPro" id="IPR050151">
    <property type="entry name" value="Class-I_Pyr_Nuc-Dis_Oxidored"/>
</dbReference>
<dbReference type="GO" id="GO:0006979">
    <property type="term" value="P:response to oxidative stress"/>
    <property type="evidence" value="ECO:0007669"/>
    <property type="project" value="UniProtKB-ARBA"/>
</dbReference>
<evidence type="ECO:0000256" key="3">
    <source>
        <dbReference type="ARBA" id="ARBA00011738"/>
    </source>
</evidence>
<feature type="binding site" evidence="17">
    <location>
        <begin position="319"/>
        <end position="322"/>
    </location>
    <ligand>
        <name>FAD</name>
        <dbReference type="ChEBI" id="CHEBI:57692"/>
    </ligand>
</feature>
<evidence type="ECO:0000256" key="9">
    <source>
        <dbReference type="ARBA" id="ARBA00022990"/>
    </source>
</evidence>
<dbReference type="PROSITE" id="PS00076">
    <property type="entry name" value="PYRIDINE_REDOX_1"/>
    <property type="match status" value="1"/>
</dbReference>
<evidence type="ECO:0000256" key="14">
    <source>
        <dbReference type="ARBA" id="ARBA00049187"/>
    </source>
</evidence>
<dbReference type="InterPro" id="IPR006258">
    <property type="entry name" value="Lipoamide_DH"/>
</dbReference>
<feature type="binding site" evidence="17">
    <location>
        <position position="54"/>
    </location>
    <ligand>
        <name>FAD</name>
        <dbReference type="ChEBI" id="CHEBI:57692"/>
    </ligand>
</feature>
<comment type="subunit">
    <text evidence="3">Homodimer.</text>
</comment>
<dbReference type="SUPFAM" id="SSF55424">
    <property type="entry name" value="FAD/NAD-linked reductases, dimerisation (C-terminal) domain"/>
    <property type="match status" value="1"/>
</dbReference>
<organism evidence="22 23">
    <name type="scientific">Winslowiella arboricola</name>
    <dbReference type="NCBI Taxonomy" id="2978220"/>
    <lineage>
        <taxon>Bacteria</taxon>
        <taxon>Pseudomonadati</taxon>
        <taxon>Pseudomonadota</taxon>
        <taxon>Gammaproteobacteria</taxon>
        <taxon>Enterobacterales</taxon>
        <taxon>Erwiniaceae</taxon>
        <taxon>Winslowiella</taxon>
    </lineage>
</organism>
<comment type="function">
    <text evidence="15">Lipoamide dehydrogenase is a component of the glycine cleavage system as well as of the alpha-ketoacid dehydrogenase complexes.</text>
</comment>
<accession>A0A9J6PN45</accession>
<keyword evidence="12" id="KW-1015">Disulfide bond</keyword>
<dbReference type="FunFam" id="3.50.50.60:FF:000014">
    <property type="entry name" value="Dihydrolipoyl dehydrogenase"/>
    <property type="match status" value="1"/>
</dbReference>
<evidence type="ECO:0000256" key="11">
    <source>
        <dbReference type="ARBA" id="ARBA00023027"/>
    </source>
</evidence>
<evidence type="ECO:0000259" key="21">
    <source>
        <dbReference type="Pfam" id="PF07992"/>
    </source>
</evidence>
<dbReference type="SUPFAM" id="SSF51905">
    <property type="entry name" value="FAD/NAD(P)-binding domain"/>
    <property type="match status" value="1"/>
</dbReference>
<dbReference type="PIRSF" id="PIRSF000350">
    <property type="entry name" value="Mercury_reductase_MerA"/>
    <property type="match status" value="1"/>
</dbReference>
<evidence type="ECO:0000256" key="5">
    <source>
        <dbReference type="ARBA" id="ARBA00016961"/>
    </source>
</evidence>
<evidence type="ECO:0000256" key="17">
    <source>
        <dbReference type="PIRSR" id="PIRSR000350-3"/>
    </source>
</evidence>
<evidence type="ECO:0000256" key="16">
    <source>
        <dbReference type="PIRSR" id="PIRSR000350-2"/>
    </source>
</evidence>
<feature type="disulfide bond" description="Redox-active" evidence="18">
    <location>
        <begin position="45"/>
        <end position="50"/>
    </location>
</feature>
<comment type="subcellular location">
    <subcellularLocation>
        <location evidence="1">Cytoplasm</location>
    </subcellularLocation>
</comment>
<gene>
    <name evidence="22" type="primary">lpdA</name>
    <name evidence="22" type="ORF">N5923_11925</name>
</gene>
<reference evidence="22" key="1">
    <citation type="submission" date="2022-09" db="EMBL/GenBank/DDBJ databases">
        <title>Winslowiella arboricola sp. nov., isolated from bleeding cankers on broadleaf hosts.</title>
        <authorList>
            <person name="Brady C."/>
            <person name="Kaur S."/>
            <person name="Crampton B."/>
            <person name="Maddock D."/>
            <person name="Arnold D."/>
            <person name="Denman S."/>
        </authorList>
    </citation>
    <scope>NUCLEOTIDE SEQUENCE</scope>
    <source>
        <strain evidence="22">BAC 15a-03b</strain>
    </source>
</reference>
<dbReference type="InterPro" id="IPR012999">
    <property type="entry name" value="Pyr_OxRdtase_I_AS"/>
</dbReference>
<feature type="active site" description="Proton acceptor" evidence="16">
    <location>
        <position position="445"/>
    </location>
</feature>
<evidence type="ECO:0000313" key="22">
    <source>
        <dbReference type="EMBL" id="MCU5778198.1"/>
    </source>
</evidence>
<evidence type="ECO:0000259" key="20">
    <source>
        <dbReference type="Pfam" id="PF02852"/>
    </source>
</evidence>
<dbReference type="PANTHER" id="PTHR22912">
    <property type="entry name" value="DISULFIDE OXIDOREDUCTASE"/>
    <property type="match status" value="1"/>
</dbReference>
<protein>
    <recommendedName>
        <fullName evidence="5 19">Dihydrolipoyl dehydrogenase</fullName>
        <ecNumber evidence="4 19">1.8.1.4</ecNumber>
    </recommendedName>
</protein>
<dbReference type="Pfam" id="PF02852">
    <property type="entry name" value="Pyr_redox_dim"/>
    <property type="match status" value="1"/>
</dbReference>
<dbReference type="GO" id="GO:0005737">
    <property type="term" value="C:cytoplasm"/>
    <property type="evidence" value="ECO:0007669"/>
    <property type="project" value="UniProtKB-SubCell"/>
</dbReference>
<dbReference type="InterPro" id="IPR001100">
    <property type="entry name" value="Pyr_nuc-diS_OxRdtase"/>
</dbReference>
<dbReference type="FunFam" id="3.30.390.30:FF:000001">
    <property type="entry name" value="Dihydrolipoyl dehydrogenase"/>
    <property type="match status" value="1"/>
</dbReference>
<feature type="binding site" evidence="17">
    <location>
        <position position="313"/>
    </location>
    <ligand>
        <name>FAD</name>
        <dbReference type="ChEBI" id="CHEBI:57692"/>
    </ligand>
</feature>
<comment type="caution">
    <text evidence="22">The sequence shown here is derived from an EMBL/GenBank/DDBJ whole genome shotgun (WGS) entry which is preliminary data.</text>
</comment>
<keyword evidence="11 17" id="KW-0520">NAD</keyword>
<keyword evidence="17" id="KW-0547">Nucleotide-binding</keyword>
<sequence length="474" mass="50656">MSTEIKTQVVVLGAGPAGYSAAFRCADLGLETVIVERFSTLGGVCLNVGCIPSKALLHVAKVIEEAKALEEHGIVFGKPTTDIDKIRSWKEKVITQLTGGLSGMAKGRKVKVVTGLGKFTGANTLVVEGENGATTINFDNAIIAAGSRPIELPFIPHEDPRVWDSTDALELKEVPERLLVMGGGIIGLEMATVYHALGSQIDVVEMFDQVIPAADKDVVKVFTKRISKQFNLMLETKVTAVEAKEDGIYVTMEGKKAPAEPQRYDAVLVAIGRVPNGKLLDAGQAGVEVDERGFIRTDKQMRTNVPHIYAIGDIVGQPMLAHKGVHEGHVAAEVISGKKHYFDPKVIPSIAYTEPEVAWVGLTEKEAKEKGISYEVSTFPWAASGRAIASDCADGITKLIFDKETHRIIGGAIVGTNGGELLGEIGLAIEMGCDAEDIALTIHAHPTLHESVGLAAEIFEGSITDLPNPKAKKK</sequence>
<evidence type="ECO:0000256" key="18">
    <source>
        <dbReference type="PIRSR" id="PIRSR000350-4"/>
    </source>
</evidence>
<keyword evidence="6" id="KW-0963">Cytoplasm</keyword>
<keyword evidence="23" id="KW-1185">Reference proteome</keyword>
<evidence type="ECO:0000256" key="19">
    <source>
        <dbReference type="RuleBase" id="RU003692"/>
    </source>
</evidence>
<feature type="binding site" evidence="17">
    <location>
        <begin position="182"/>
        <end position="189"/>
    </location>
    <ligand>
        <name>NAD(+)</name>
        <dbReference type="ChEBI" id="CHEBI:57540"/>
    </ligand>
</feature>
<dbReference type="FunFam" id="3.50.50.60:FF:000001">
    <property type="entry name" value="Dihydrolipoyl dehydrogenase, mitochondrial"/>
    <property type="match status" value="1"/>
</dbReference>
<evidence type="ECO:0000256" key="13">
    <source>
        <dbReference type="ARBA" id="ARBA00023284"/>
    </source>
</evidence>
<evidence type="ECO:0000256" key="7">
    <source>
        <dbReference type="ARBA" id="ARBA00022630"/>
    </source>
</evidence>
<dbReference type="EMBL" id="JAODIM010000041">
    <property type="protein sequence ID" value="MCU5778198.1"/>
    <property type="molecule type" value="Genomic_DNA"/>
</dbReference>
<dbReference type="PANTHER" id="PTHR22912:SF160">
    <property type="entry name" value="DIHYDROLIPOYL DEHYDROGENASE"/>
    <property type="match status" value="1"/>
</dbReference>
<evidence type="ECO:0000313" key="23">
    <source>
        <dbReference type="Proteomes" id="UP001064262"/>
    </source>
</evidence>
<dbReference type="RefSeq" id="WP_267140897.1">
    <property type="nucleotide sequence ID" value="NZ_JAODIL010000046.1"/>
</dbReference>
<proteinExistence type="inferred from homology"/>
<dbReference type="PRINTS" id="PR00368">
    <property type="entry name" value="FADPNR"/>
</dbReference>
<comment type="cofactor">
    <cofactor evidence="17 19">
        <name>FAD</name>
        <dbReference type="ChEBI" id="CHEBI:57692"/>
    </cofactor>
    <text evidence="17 19">Binds 1 FAD per subunit.</text>
</comment>
<feature type="domain" description="FAD/NAD(P)-binding" evidence="21">
    <location>
        <begin position="8"/>
        <end position="328"/>
    </location>
</feature>
<dbReference type="GO" id="GO:0050660">
    <property type="term" value="F:flavin adenine dinucleotide binding"/>
    <property type="evidence" value="ECO:0007669"/>
    <property type="project" value="InterPro"/>
</dbReference>
<comment type="catalytic activity">
    <reaction evidence="14 19">
        <text>N(6)-[(R)-dihydrolipoyl]-L-lysyl-[protein] + NAD(+) = N(6)-[(R)-lipoyl]-L-lysyl-[protein] + NADH + H(+)</text>
        <dbReference type="Rhea" id="RHEA:15045"/>
        <dbReference type="Rhea" id="RHEA-COMP:10474"/>
        <dbReference type="Rhea" id="RHEA-COMP:10475"/>
        <dbReference type="ChEBI" id="CHEBI:15378"/>
        <dbReference type="ChEBI" id="CHEBI:57540"/>
        <dbReference type="ChEBI" id="CHEBI:57945"/>
        <dbReference type="ChEBI" id="CHEBI:83099"/>
        <dbReference type="ChEBI" id="CHEBI:83100"/>
        <dbReference type="EC" id="1.8.1.4"/>
    </reaction>
</comment>
<feature type="binding site" evidence="17">
    <location>
        <position position="272"/>
    </location>
    <ligand>
        <name>NAD(+)</name>
        <dbReference type="ChEBI" id="CHEBI:57540"/>
    </ligand>
</feature>
<keyword evidence="8 17" id="KW-0274">FAD</keyword>
<dbReference type="InterPro" id="IPR023753">
    <property type="entry name" value="FAD/NAD-binding_dom"/>
</dbReference>
<dbReference type="InterPro" id="IPR016156">
    <property type="entry name" value="FAD/NAD-linked_Rdtase_dimer_sf"/>
</dbReference>
<evidence type="ECO:0000256" key="10">
    <source>
        <dbReference type="ARBA" id="ARBA00023002"/>
    </source>
</evidence>
<dbReference type="Gene3D" id="3.30.390.30">
    <property type="match status" value="1"/>
</dbReference>
<feature type="binding site" evidence="17">
    <location>
        <position position="117"/>
    </location>
    <ligand>
        <name>FAD</name>
        <dbReference type="ChEBI" id="CHEBI:57692"/>
    </ligand>
</feature>
<evidence type="ECO:0000256" key="15">
    <source>
        <dbReference type="ARBA" id="ARBA00054324"/>
    </source>
</evidence>
<feature type="domain" description="Pyridine nucleotide-disulphide oxidoreductase dimerisation" evidence="20">
    <location>
        <begin position="347"/>
        <end position="455"/>
    </location>
</feature>
<evidence type="ECO:0000256" key="6">
    <source>
        <dbReference type="ARBA" id="ARBA00022490"/>
    </source>
</evidence>
<dbReference type="EC" id="1.8.1.4" evidence="4 19"/>
<evidence type="ECO:0000256" key="4">
    <source>
        <dbReference type="ARBA" id="ARBA00012608"/>
    </source>
</evidence>
<dbReference type="GO" id="GO:0006103">
    <property type="term" value="P:2-oxoglutarate metabolic process"/>
    <property type="evidence" value="ECO:0007669"/>
    <property type="project" value="TreeGrafter"/>
</dbReference>
<feature type="binding site" evidence="17">
    <location>
        <position position="205"/>
    </location>
    <ligand>
        <name>NAD(+)</name>
        <dbReference type="ChEBI" id="CHEBI:57540"/>
    </ligand>
</feature>
<dbReference type="InterPro" id="IPR036188">
    <property type="entry name" value="FAD/NAD-bd_sf"/>
</dbReference>
<dbReference type="NCBIfam" id="TIGR01350">
    <property type="entry name" value="lipoamide_DH"/>
    <property type="match status" value="1"/>
</dbReference>
<dbReference type="PRINTS" id="PR00411">
    <property type="entry name" value="PNDRDTASEI"/>
</dbReference>
<evidence type="ECO:0000256" key="1">
    <source>
        <dbReference type="ARBA" id="ARBA00004496"/>
    </source>
</evidence>
<dbReference type="InterPro" id="IPR004099">
    <property type="entry name" value="Pyr_nucl-diS_OxRdtase_dimer"/>
</dbReference>
<evidence type="ECO:0000256" key="8">
    <source>
        <dbReference type="ARBA" id="ARBA00022827"/>
    </source>
</evidence>
<evidence type="ECO:0000256" key="2">
    <source>
        <dbReference type="ARBA" id="ARBA00007532"/>
    </source>
</evidence>
<evidence type="ECO:0000256" key="12">
    <source>
        <dbReference type="ARBA" id="ARBA00023157"/>
    </source>
</evidence>